<comment type="caution">
    <text evidence="1">The sequence shown here is derived from an EMBL/GenBank/DDBJ whole genome shotgun (WGS) entry which is preliminary data.</text>
</comment>
<gene>
    <name evidence="1" type="ORF">HAX54_022238</name>
</gene>
<name>A0ABS8UWC0_DATST</name>
<dbReference type="Proteomes" id="UP000823775">
    <property type="component" value="Unassembled WGS sequence"/>
</dbReference>
<dbReference type="EMBL" id="JACEIK010002678">
    <property type="protein sequence ID" value="MCD9638341.1"/>
    <property type="molecule type" value="Genomic_DNA"/>
</dbReference>
<proteinExistence type="predicted"/>
<reference evidence="1 2" key="1">
    <citation type="journal article" date="2021" name="BMC Genomics">
        <title>Datura genome reveals duplications of psychoactive alkaloid biosynthetic genes and high mutation rate following tissue culture.</title>
        <authorList>
            <person name="Rajewski A."/>
            <person name="Carter-House D."/>
            <person name="Stajich J."/>
            <person name="Litt A."/>
        </authorList>
    </citation>
    <scope>NUCLEOTIDE SEQUENCE [LARGE SCALE GENOMIC DNA]</scope>
    <source>
        <strain evidence="1">AR-01</strain>
    </source>
</reference>
<sequence length="124" mass="13668">MLVLDHAPSVELSNSYGYIGHSFDMPRKTLEVPPQGSTLGAAYCPHARGGVVGRHHSYPPYIYLKLKSLGDRTGHASARQSHCPLLDSSELQIRNQALTRNPQISLLARERAALTLIVARGRRQ</sequence>
<keyword evidence="2" id="KW-1185">Reference proteome</keyword>
<evidence type="ECO:0000313" key="2">
    <source>
        <dbReference type="Proteomes" id="UP000823775"/>
    </source>
</evidence>
<organism evidence="1 2">
    <name type="scientific">Datura stramonium</name>
    <name type="common">Jimsonweed</name>
    <name type="synonym">Common thornapple</name>
    <dbReference type="NCBI Taxonomy" id="4076"/>
    <lineage>
        <taxon>Eukaryota</taxon>
        <taxon>Viridiplantae</taxon>
        <taxon>Streptophyta</taxon>
        <taxon>Embryophyta</taxon>
        <taxon>Tracheophyta</taxon>
        <taxon>Spermatophyta</taxon>
        <taxon>Magnoliopsida</taxon>
        <taxon>eudicotyledons</taxon>
        <taxon>Gunneridae</taxon>
        <taxon>Pentapetalae</taxon>
        <taxon>asterids</taxon>
        <taxon>lamiids</taxon>
        <taxon>Solanales</taxon>
        <taxon>Solanaceae</taxon>
        <taxon>Solanoideae</taxon>
        <taxon>Datureae</taxon>
        <taxon>Datura</taxon>
    </lineage>
</organism>
<protein>
    <submittedName>
        <fullName evidence="1">Uncharacterized protein</fullName>
    </submittedName>
</protein>
<evidence type="ECO:0000313" key="1">
    <source>
        <dbReference type="EMBL" id="MCD9638341.1"/>
    </source>
</evidence>
<accession>A0ABS8UWC0</accession>